<protein>
    <submittedName>
        <fullName evidence="2">Uncharacterized protein</fullName>
    </submittedName>
</protein>
<dbReference type="Proteomes" id="UP000799536">
    <property type="component" value="Unassembled WGS sequence"/>
</dbReference>
<reference evidence="2" key="1">
    <citation type="journal article" date="2020" name="Stud. Mycol.">
        <title>101 Dothideomycetes genomes: a test case for predicting lifestyles and emergence of pathogens.</title>
        <authorList>
            <person name="Haridas S."/>
            <person name="Albert R."/>
            <person name="Binder M."/>
            <person name="Bloem J."/>
            <person name="Labutti K."/>
            <person name="Salamov A."/>
            <person name="Andreopoulos B."/>
            <person name="Baker S."/>
            <person name="Barry K."/>
            <person name="Bills G."/>
            <person name="Bluhm B."/>
            <person name="Cannon C."/>
            <person name="Castanera R."/>
            <person name="Culley D."/>
            <person name="Daum C."/>
            <person name="Ezra D."/>
            <person name="Gonzalez J."/>
            <person name="Henrissat B."/>
            <person name="Kuo A."/>
            <person name="Liang C."/>
            <person name="Lipzen A."/>
            <person name="Lutzoni F."/>
            <person name="Magnuson J."/>
            <person name="Mondo S."/>
            <person name="Nolan M."/>
            <person name="Ohm R."/>
            <person name="Pangilinan J."/>
            <person name="Park H.-J."/>
            <person name="Ramirez L."/>
            <person name="Alfaro M."/>
            <person name="Sun H."/>
            <person name="Tritt A."/>
            <person name="Yoshinaga Y."/>
            <person name="Zwiers L.-H."/>
            <person name="Turgeon B."/>
            <person name="Goodwin S."/>
            <person name="Spatafora J."/>
            <person name="Crous P."/>
            <person name="Grigoriev I."/>
        </authorList>
    </citation>
    <scope>NUCLEOTIDE SEQUENCE</scope>
    <source>
        <strain evidence="2">ATCC 74209</strain>
    </source>
</reference>
<feature type="signal peptide" evidence="1">
    <location>
        <begin position="1"/>
        <end position="20"/>
    </location>
</feature>
<organism evidence="2 3">
    <name type="scientific">Delitschia confertaspora ATCC 74209</name>
    <dbReference type="NCBI Taxonomy" id="1513339"/>
    <lineage>
        <taxon>Eukaryota</taxon>
        <taxon>Fungi</taxon>
        <taxon>Dikarya</taxon>
        <taxon>Ascomycota</taxon>
        <taxon>Pezizomycotina</taxon>
        <taxon>Dothideomycetes</taxon>
        <taxon>Pleosporomycetidae</taxon>
        <taxon>Pleosporales</taxon>
        <taxon>Delitschiaceae</taxon>
        <taxon>Delitschia</taxon>
    </lineage>
</organism>
<feature type="chain" id="PRO_5040498801" evidence="1">
    <location>
        <begin position="21"/>
        <end position="115"/>
    </location>
</feature>
<comment type="caution">
    <text evidence="2">The sequence shown here is derived from an EMBL/GenBank/DDBJ whole genome shotgun (WGS) entry which is preliminary data.</text>
</comment>
<dbReference type="EMBL" id="ML993858">
    <property type="protein sequence ID" value="KAF2205336.1"/>
    <property type="molecule type" value="Genomic_DNA"/>
</dbReference>
<evidence type="ECO:0000313" key="2">
    <source>
        <dbReference type="EMBL" id="KAF2205336.1"/>
    </source>
</evidence>
<proteinExistence type="predicted"/>
<keyword evidence="1" id="KW-0732">Signal</keyword>
<keyword evidence="3" id="KW-1185">Reference proteome</keyword>
<dbReference type="AlphaFoldDB" id="A0A9P4JTL3"/>
<evidence type="ECO:0000313" key="3">
    <source>
        <dbReference type="Proteomes" id="UP000799536"/>
    </source>
</evidence>
<evidence type="ECO:0000256" key="1">
    <source>
        <dbReference type="SAM" id="SignalP"/>
    </source>
</evidence>
<name>A0A9P4JTL3_9PLEO</name>
<gene>
    <name evidence="2" type="ORF">GQ43DRAFT_36392</name>
</gene>
<accession>A0A9P4JTL3</accession>
<sequence>MIPKLSTLFALLIFAHINLALPIETPNGLDEATKWTHGGPPEPMQKRGTTVIAPDEAISWAYQGIPDQPDSNWRPPKATLVKMNSTIGAPDEAISWAYQGAPDSFDPNWRPPKEQ</sequence>